<dbReference type="Proteomes" id="UP001162501">
    <property type="component" value="Chromosome 22"/>
</dbReference>
<gene>
    <name evidence="1" type="ORF">MRATA1EN22A_LOCUS13107</name>
</gene>
<proteinExistence type="predicted"/>
<sequence>MQQLVLAAPVGGHRFLLECQFHCDYLPSQTHVAHFTALNIKKHDLVISPTCWHYKAGDIAPWVHSEHRQGKVLGQRDAEGEQIFYGKLMGREGSACFCVFLKMRPNRSRQQARKALLVLVPQKLPVHLDDVTVTTMVSHWFLLYTLLAHYLRA</sequence>
<protein>
    <submittedName>
        <fullName evidence="1">Uncharacterized protein</fullName>
    </submittedName>
</protein>
<reference evidence="1" key="2">
    <citation type="submission" date="2025-03" db="EMBL/GenBank/DDBJ databases">
        <authorList>
            <consortium name="ELIXIR-Norway"/>
            <consortium name="Elixir Norway"/>
        </authorList>
    </citation>
    <scope>NUCLEOTIDE SEQUENCE</scope>
</reference>
<reference evidence="1" key="1">
    <citation type="submission" date="2023-05" db="EMBL/GenBank/DDBJ databases">
        <authorList>
            <consortium name="ELIXIR-Norway"/>
        </authorList>
    </citation>
    <scope>NUCLEOTIDE SEQUENCE</scope>
</reference>
<evidence type="ECO:0000313" key="2">
    <source>
        <dbReference type="Proteomes" id="UP001162501"/>
    </source>
</evidence>
<organism evidence="1 2">
    <name type="scientific">Rangifer tarandus platyrhynchus</name>
    <name type="common">Svalbard reindeer</name>
    <dbReference type="NCBI Taxonomy" id="3082113"/>
    <lineage>
        <taxon>Eukaryota</taxon>
        <taxon>Metazoa</taxon>
        <taxon>Chordata</taxon>
        <taxon>Craniata</taxon>
        <taxon>Vertebrata</taxon>
        <taxon>Euteleostomi</taxon>
        <taxon>Mammalia</taxon>
        <taxon>Eutheria</taxon>
        <taxon>Laurasiatheria</taxon>
        <taxon>Artiodactyla</taxon>
        <taxon>Ruminantia</taxon>
        <taxon>Pecora</taxon>
        <taxon>Cervidae</taxon>
        <taxon>Odocoileinae</taxon>
        <taxon>Rangifer</taxon>
    </lineage>
</organism>
<accession>A0AC59Z260</accession>
<name>A0AC59Z260_RANTA</name>
<dbReference type="EMBL" id="OX596106">
    <property type="protein sequence ID" value="CAN0170603.1"/>
    <property type="molecule type" value="Genomic_DNA"/>
</dbReference>
<evidence type="ECO:0000313" key="1">
    <source>
        <dbReference type="EMBL" id="CAN0170603.1"/>
    </source>
</evidence>